<proteinExistence type="predicted"/>
<evidence type="ECO:0000313" key="1">
    <source>
        <dbReference type="EMBL" id="QXN92475.1"/>
    </source>
</evidence>
<evidence type="ECO:0000313" key="2">
    <source>
        <dbReference type="Proteomes" id="UP000694257"/>
    </source>
</evidence>
<name>A0ABX8RVN8_NOCIO</name>
<protein>
    <submittedName>
        <fullName evidence="1">Uncharacterized protein</fullName>
    </submittedName>
</protein>
<sequence length="406" mass="42871">MVNSKAEGPAGPRGGLAAAPPDIAFAFDADEGLWNDRAEPPVDEPVDTAARSAELIQRIVREFTAVAPPGWQQLDALFTLSVGGGIVVAYFTDVQGNAVAVEPSAEAVELAHQQRRLSAQSADGPWWRMLVRARPSDAWQVEYDHGEEPFPEDQLFEPEAYRADLLAFPRQRLPVWLAAYIGHGGAQRRDPGRAAQGDARKALPASGLPGLPGLWARWALIAAAHVATGSEWGPRILPALGWFEGNSGGGSTLVLLPGGRAVLSGGTWDAPALEAAYNGGAQLPDLYAGAPDWLADPVLNQRAAKGLLSFCYWWDGAGWWHGASPDIAEIAPAVPEVWTSAAVVDVVTAVLSERSTTACGRDIAELLVAAEAGTATRTAFAELLGNDPHGALDDGYYQLLLAGVGK</sequence>
<keyword evidence="2" id="KW-1185">Reference proteome</keyword>
<dbReference type="EMBL" id="CP078145">
    <property type="protein sequence ID" value="QXN92475.1"/>
    <property type="molecule type" value="Genomic_DNA"/>
</dbReference>
<dbReference type="RefSeq" id="WP_218473787.1">
    <property type="nucleotide sequence ID" value="NZ_BAABJN010000005.1"/>
</dbReference>
<accession>A0ABX8RVN8</accession>
<organism evidence="1 2">
    <name type="scientific">Nocardia iowensis</name>
    <dbReference type="NCBI Taxonomy" id="204891"/>
    <lineage>
        <taxon>Bacteria</taxon>
        <taxon>Bacillati</taxon>
        <taxon>Actinomycetota</taxon>
        <taxon>Actinomycetes</taxon>
        <taxon>Mycobacteriales</taxon>
        <taxon>Nocardiaceae</taxon>
        <taxon>Nocardia</taxon>
    </lineage>
</organism>
<gene>
    <name evidence="1" type="ORF">KV110_04810</name>
</gene>
<reference evidence="1 2" key="1">
    <citation type="submission" date="2021-07" db="EMBL/GenBank/DDBJ databases">
        <title>Whole Genome Sequence of Nocardia Iowensis.</title>
        <authorList>
            <person name="Lamm A."/>
            <person name="Collins-Fairclough A.M."/>
            <person name="Bunk B."/>
            <person name="Sproer C."/>
        </authorList>
    </citation>
    <scope>NUCLEOTIDE SEQUENCE [LARGE SCALE GENOMIC DNA]</scope>
    <source>
        <strain evidence="1 2">NRRL 5646</strain>
    </source>
</reference>
<dbReference type="Proteomes" id="UP000694257">
    <property type="component" value="Chromosome"/>
</dbReference>